<comment type="caution">
    <text evidence="2">Lacks conserved residue(s) required for the propagation of feature annotation.</text>
</comment>
<dbReference type="InterPro" id="IPR000859">
    <property type="entry name" value="CUB_dom"/>
</dbReference>
<evidence type="ECO:0000313" key="6">
    <source>
        <dbReference type="Proteomes" id="UP000007151"/>
    </source>
</evidence>
<dbReference type="Pfam" id="PF26080">
    <property type="entry name" value="CUB_animal"/>
    <property type="match status" value="1"/>
</dbReference>
<dbReference type="Gene3D" id="2.60.120.290">
    <property type="entry name" value="Spermadhesin, CUB domain"/>
    <property type="match status" value="1"/>
</dbReference>
<sequence length="491" mass="54173">MLTNRIGCLVFVCLMLSCDALKNNKFKRKVDIRTNNLVNKTSDSKNLTENGRGFLYPAGLFSLGKVLNFFPVGDERECKPSTFTIAGAGICLNPYDCRQRDGKASGDCAHGLGVCCVFEVSCGATVQNNLTYFMSPRFPELWSGDENCTIHIERTHAGIMQLRIDFLHFTIGQPNRTTGACDEDVMVLGEGDSNFTLCGQNHGQHVYYNLPSTVESREAGELPNIKSTPLVIRMRGSDMPRIWLMRLAQMPLAHSSPHNCLQYHIDNNGTIKTFNFASNGRHLASQEYRACVRRNLGFCSVRYTPCDSRSFRIGPDPNPGAASNSGSDPAVGSTEPTMPVNDSEEEEGSGAEPQIIDSSSTRPGIVSRIWGYIWGSSQRSWHWSPYLQHQDVLHYYGYGPAGFGRRRCTDRITIPCENEYFLPSPSWSMGVCDPHRCGSSLCAGSSGSDCLVESSVTPFAVSVHFGPPTPKQNPDLNLGACLRYQQLPCET</sequence>
<dbReference type="PROSITE" id="PS51257">
    <property type="entry name" value="PROKAR_LIPOPROTEIN"/>
    <property type="match status" value="1"/>
</dbReference>
<name>A0A212EQY6_DANPL</name>
<protein>
    <submittedName>
        <fullName evidence="5">Uncharacterized protein</fullName>
    </submittedName>
</protein>
<evidence type="ECO:0000256" key="3">
    <source>
        <dbReference type="SAM" id="MobiDB-lite"/>
    </source>
</evidence>
<dbReference type="eggNOG" id="ENOG502RX7D">
    <property type="taxonomic scope" value="Eukaryota"/>
</dbReference>
<feature type="region of interest" description="Disordered" evidence="3">
    <location>
        <begin position="312"/>
        <end position="359"/>
    </location>
</feature>
<proteinExistence type="predicted"/>
<evidence type="ECO:0000256" key="1">
    <source>
        <dbReference type="ARBA" id="ARBA00023157"/>
    </source>
</evidence>
<dbReference type="KEGG" id="dpl:KGM_215278"/>
<feature type="signal peptide" evidence="4">
    <location>
        <begin position="1"/>
        <end position="20"/>
    </location>
</feature>
<dbReference type="InterPro" id="IPR058698">
    <property type="entry name" value="CUB_metazoa"/>
</dbReference>
<organism evidence="5 6">
    <name type="scientific">Danaus plexippus plexippus</name>
    <dbReference type="NCBI Taxonomy" id="278856"/>
    <lineage>
        <taxon>Eukaryota</taxon>
        <taxon>Metazoa</taxon>
        <taxon>Ecdysozoa</taxon>
        <taxon>Arthropoda</taxon>
        <taxon>Hexapoda</taxon>
        <taxon>Insecta</taxon>
        <taxon>Pterygota</taxon>
        <taxon>Neoptera</taxon>
        <taxon>Endopterygota</taxon>
        <taxon>Lepidoptera</taxon>
        <taxon>Glossata</taxon>
        <taxon>Ditrysia</taxon>
        <taxon>Papilionoidea</taxon>
        <taxon>Nymphalidae</taxon>
        <taxon>Danainae</taxon>
        <taxon>Danaini</taxon>
        <taxon>Danaina</taxon>
        <taxon>Danaus</taxon>
        <taxon>Danaus</taxon>
    </lineage>
</organism>
<gene>
    <name evidence="5" type="ORF">KGM_215278</name>
</gene>
<dbReference type="PANTHER" id="PTHR33236">
    <property type="entry name" value="INTRAFLAGELLAR TRANSPORT PROTEIN 122 FAMILY PROTEIN-RELATED"/>
    <property type="match status" value="1"/>
</dbReference>
<dbReference type="PANTHER" id="PTHR33236:SF4">
    <property type="entry name" value="CUB DOMAIN-CONTAINING PROTEIN"/>
    <property type="match status" value="1"/>
</dbReference>
<feature type="chain" id="PRO_5043691411" evidence="4">
    <location>
        <begin position="21"/>
        <end position="491"/>
    </location>
</feature>
<keyword evidence="1 2" id="KW-1015">Disulfide bond</keyword>
<dbReference type="STRING" id="278856.A0A212EQY6"/>
<dbReference type="OrthoDB" id="6344756at2759"/>
<keyword evidence="4" id="KW-0732">Signal</keyword>
<dbReference type="SUPFAM" id="SSF49854">
    <property type="entry name" value="Spermadhesin, CUB domain"/>
    <property type="match status" value="1"/>
</dbReference>
<reference evidence="5 6" key="1">
    <citation type="journal article" date="2011" name="Cell">
        <title>The monarch butterfly genome yields insights into long-distance migration.</title>
        <authorList>
            <person name="Zhan S."/>
            <person name="Merlin C."/>
            <person name="Boore J.L."/>
            <person name="Reppert S.M."/>
        </authorList>
    </citation>
    <scope>NUCLEOTIDE SEQUENCE [LARGE SCALE GENOMIC DNA]</scope>
    <source>
        <strain evidence="5">F-2</strain>
    </source>
</reference>
<dbReference type="InterPro" id="IPR035914">
    <property type="entry name" value="Sperma_CUB_dom_sf"/>
</dbReference>
<dbReference type="Proteomes" id="UP000007151">
    <property type="component" value="Unassembled WGS sequence"/>
</dbReference>
<evidence type="ECO:0000313" key="5">
    <source>
        <dbReference type="EMBL" id="OWR43910.1"/>
    </source>
</evidence>
<dbReference type="AlphaFoldDB" id="A0A212EQY6"/>
<dbReference type="EMBL" id="AGBW02013182">
    <property type="protein sequence ID" value="OWR43910.1"/>
    <property type="molecule type" value="Genomic_DNA"/>
</dbReference>
<comment type="caution">
    <text evidence="5">The sequence shown here is derived from an EMBL/GenBank/DDBJ whole genome shotgun (WGS) entry which is preliminary data.</text>
</comment>
<keyword evidence="6" id="KW-1185">Reference proteome</keyword>
<evidence type="ECO:0000256" key="2">
    <source>
        <dbReference type="PROSITE-ProRule" id="PRU00059"/>
    </source>
</evidence>
<feature type="disulfide bond" evidence="2">
    <location>
        <begin position="181"/>
        <end position="198"/>
    </location>
</feature>
<evidence type="ECO:0000256" key="4">
    <source>
        <dbReference type="SAM" id="SignalP"/>
    </source>
</evidence>
<accession>A0A212EQY6</accession>
<dbReference type="PROSITE" id="PS01180">
    <property type="entry name" value="CUB"/>
    <property type="match status" value="1"/>
</dbReference>
<dbReference type="Pfam" id="PF00431">
    <property type="entry name" value="CUB"/>
    <property type="match status" value="1"/>
</dbReference>